<name>A0A5C2RYG3_9APHY</name>
<sequence length="236" mass="26339">MDLGRLLKTDAPFEPDLLLRPLDIQELELGPAYLCMHLRAFTVSLRSDSLRVLRVLHIDSGESVRALGKLLKHAGGNIITLEIDLSLPVTPSGRVGWVDPLKDNWQKLHVSTCTKLESIFLPVFLGYRKQPVGEPIVGILSQVPPTLRKVTIYATGLCRLMTVQECTAYKVNDLDEALSPIRFPHLQQCLIQECPDWAHSAPGGYWPKCVSAVRRALKGLHERRLLTMVGDDSDSE</sequence>
<organism evidence="1 2">
    <name type="scientific">Lentinus tigrinus ALCF2SS1-6</name>
    <dbReference type="NCBI Taxonomy" id="1328759"/>
    <lineage>
        <taxon>Eukaryota</taxon>
        <taxon>Fungi</taxon>
        <taxon>Dikarya</taxon>
        <taxon>Basidiomycota</taxon>
        <taxon>Agaricomycotina</taxon>
        <taxon>Agaricomycetes</taxon>
        <taxon>Polyporales</taxon>
        <taxon>Polyporaceae</taxon>
        <taxon>Lentinus</taxon>
    </lineage>
</organism>
<evidence type="ECO:0000313" key="2">
    <source>
        <dbReference type="Proteomes" id="UP000313359"/>
    </source>
</evidence>
<dbReference type="EMBL" id="ML122291">
    <property type="protein sequence ID" value="RPD56058.1"/>
    <property type="molecule type" value="Genomic_DNA"/>
</dbReference>
<accession>A0A5C2RYG3</accession>
<gene>
    <name evidence="1" type="ORF">L227DRAFT_292488</name>
</gene>
<keyword evidence="2" id="KW-1185">Reference proteome</keyword>
<dbReference type="AlphaFoldDB" id="A0A5C2RYG3"/>
<dbReference type="OrthoDB" id="2756852at2759"/>
<proteinExistence type="predicted"/>
<dbReference type="Proteomes" id="UP000313359">
    <property type="component" value="Unassembled WGS sequence"/>
</dbReference>
<evidence type="ECO:0000313" key="1">
    <source>
        <dbReference type="EMBL" id="RPD56058.1"/>
    </source>
</evidence>
<evidence type="ECO:0008006" key="3">
    <source>
        <dbReference type="Google" id="ProtNLM"/>
    </source>
</evidence>
<protein>
    <recommendedName>
        <fullName evidence="3">F-box domain-containing protein</fullName>
    </recommendedName>
</protein>
<reference evidence="1" key="1">
    <citation type="journal article" date="2018" name="Genome Biol. Evol.">
        <title>Genomics and development of Lentinus tigrinus, a white-rot wood-decaying mushroom with dimorphic fruiting bodies.</title>
        <authorList>
            <person name="Wu B."/>
            <person name="Xu Z."/>
            <person name="Knudson A."/>
            <person name="Carlson A."/>
            <person name="Chen N."/>
            <person name="Kovaka S."/>
            <person name="LaButti K."/>
            <person name="Lipzen A."/>
            <person name="Pennachio C."/>
            <person name="Riley R."/>
            <person name="Schakwitz W."/>
            <person name="Umezawa K."/>
            <person name="Ohm R.A."/>
            <person name="Grigoriev I.V."/>
            <person name="Nagy L.G."/>
            <person name="Gibbons J."/>
            <person name="Hibbett D."/>
        </authorList>
    </citation>
    <scope>NUCLEOTIDE SEQUENCE [LARGE SCALE GENOMIC DNA]</scope>
    <source>
        <strain evidence="1">ALCF2SS1-6</strain>
    </source>
</reference>